<dbReference type="KEGG" id="lhb:D1010_16485"/>
<feature type="transmembrane region" description="Helical" evidence="6">
    <location>
        <begin position="168"/>
        <end position="190"/>
    </location>
</feature>
<dbReference type="GO" id="GO:0005886">
    <property type="term" value="C:plasma membrane"/>
    <property type="evidence" value="ECO:0007669"/>
    <property type="project" value="UniProtKB-SubCell"/>
</dbReference>
<feature type="transmembrane region" description="Helical" evidence="6">
    <location>
        <begin position="43"/>
        <end position="63"/>
    </location>
</feature>
<feature type="transmembrane region" description="Helical" evidence="6">
    <location>
        <begin position="197"/>
        <end position="218"/>
    </location>
</feature>
<dbReference type="Proteomes" id="UP000326779">
    <property type="component" value="Chromosome"/>
</dbReference>
<dbReference type="InterPro" id="IPR002781">
    <property type="entry name" value="TM_pro_TauE-like"/>
</dbReference>
<keyword evidence="5 6" id="KW-0472">Membrane</keyword>
<evidence type="ECO:0000256" key="6">
    <source>
        <dbReference type="RuleBase" id="RU363041"/>
    </source>
</evidence>
<evidence type="ECO:0000256" key="2">
    <source>
        <dbReference type="ARBA" id="ARBA00009142"/>
    </source>
</evidence>
<sequence length="272" mass="28184">MNIVLLIAVGFIVGLFVISMGGGGAAIYLGVLTAVFHLAPDRAAATSLITALPSLVIGSFGYFRQGKINFQLGNQMLVAALPAVIVGSLISPYIPATVYQWIVGVILFLLGVQIFMQRNHSSKRDTAQPSRLKASLYGILSGLMVGVAGLSGGGPILAGLLLMGLDMFAAVGTSSYVLVGMTLVGALLHLSGGRVDWTAGIGLMIGAIGGALLAPFLLNKLIPLAMLRKTAWPIGAPIKVTILTTPAMAASWCSGTHIISRVLIRGLILPIK</sequence>
<proteinExistence type="inferred from homology"/>
<gene>
    <name evidence="7" type="ORF">D1010_16485</name>
</gene>
<reference evidence="7 8" key="1">
    <citation type="submission" date="2019-10" db="EMBL/GenBank/DDBJ databases">
        <title>The completed genome of Lactobacillus harbinensis M1.</title>
        <authorList>
            <person name="Zheng Y."/>
        </authorList>
    </citation>
    <scope>NUCLEOTIDE SEQUENCE [LARGE SCALE GENOMIC DNA]</scope>
    <source>
        <strain evidence="7 8">M1</strain>
    </source>
</reference>
<evidence type="ECO:0000256" key="3">
    <source>
        <dbReference type="ARBA" id="ARBA00022692"/>
    </source>
</evidence>
<dbReference type="PANTHER" id="PTHR43701:SF2">
    <property type="entry name" value="MEMBRANE TRANSPORTER PROTEIN YJNA-RELATED"/>
    <property type="match status" value="1"/>
</dbReference>
<dbReference type="EMBL" id="CP045143">
    <property type="protein sequence ID" value="QFR24848.1"/>
    <property type="molecule type" value="Genomic_DNA"/>
</dbReference>
<feature type="transmembrane region" description="Helical" evidence="6">
    <location>
        <begin position="136"/>
        <end position="162"/>
    </location>
</feature>
<keyword evidence="6" id="KW-1003">Cell membrane</keyword>
<feature type="transmembrane region" description="Helical" evidence="6">
    <location>
        <begin position="75"/>
        <end position="93"/>
    </location>
</feature>
<evidence type="ECO:0000256" key="1">
    <source>
        <dbReference type="ARBA" id="ARBA00004141"/>
    </source>
</evidence>
<feature type="transmembrane region" description="Helical" evidence="6">
    <location>
        <begin position="99"/>
        <end position="116"/>
    </location>
</feature>
<dbReference type="PANTHER" id="PTHR43701">
    <property type="entry name" value="MEMBRANE TRANSPORTER PROTEIN MJ0441-RELATED"/>
    <property type="match status" value="1"/>
</dbReference>
<accession>A0A5P8M8I7</accession>
<comment type="subcellular location">
    <subcellularLocation>
        <location evidence="6">Cell membrane</location>
        <topology evidence="6">Multi-pass membrane protein</topology>
    </subcellularLocation>
    <subcellularLocation>
        <location evidence="1">Membrane</location>
        <topology evidence="1">Multi-pass membrane protein</topology>
    </subcellularLocation>
</comment>
<feature type="transmembrane region" description="Helical" evidence="6">
    <location>
        <begin position="7"/>
        <end position="31"/>
    </location>
</feature>
<dbReference type="InterPro" id="IPR051598">
    <property type="entry name" value="TSUP/Inactive_protease-like"/>
</dbReference>
<organism evidence="7 8">
    <name type="scientific">Schleiferilactobacillus harbinensis</name>
    <dbReference type="NCBI Taxonomy" id="304207"/>
    <lineage>
        <taxon>Bacteria</taxon>
        <taxon>Bacillati</taxon>
        <taxon>Bacillota</taxon>
        <taxon>Bacilli</taxon>
        <taxon>Lactobacillales</taxon>
        <taxon>Lactobacillaceae</taxon>
        <taxon>Schleiferilactobacillus</taxon>
    </lineage>
</organism>
<evidence type="ECO:0000313" key="8">
    <source>
        <dbReference type="Proteomes" id="UP000326779"/>
    </source>
</evidence>
<evidence type="ECO:0000313" key="7">
    <source>
        <dbReference type="EMBL" id="QFR24848.1"/>
    </source>
</evidence>
<comment type="similarity">
    <text evidence="2 6">Belongs to the 4-toluene sulfonate uptake permease (TSUP) (TC 2.A.102) family.</text>
</comment>
<name>A0A5P8M8I7_9LACO</name>
<evidence type="ECO:0000256" key="4">
    <source>
        <dbReference type="ARBA" id="ARBA00022989"/>
    </source>
</evidence>
<evidence type="ECO:0000256" key="5">
    <source>
        <dbReference type="ARBA" id="ARBA00023136"/>
    </source>
</evidence>
<dbReference type="AlphaFoldDB" id="A0A5P8M8I7"/>
<dbReference type="RefSeq" id="WP_152261546.1">
    <property type="nucleotide sequence ID" value="NZ_CP045143.1"/>
</dbReference>
<dbReference type="Pfam" id="PF01925">
    <property type="entry name" value="TauE"/>
    <property type="match status" value="1"/>
</dbReference>
<keyword evidence="4 6" id="KW-1133">Transmembrane helix</keyword>
<protein>
    <recommendedName>
        <fullName evidence="6">Probable membrane transporter protein</fullName>
    </recommendedName>
</protein>
<keyword evidence="3 6" id="KW-0812">Transmembrane</keyword>